<dbReference type="EMBL" id="CP123443">
    <property type="protein sequence ID" value="WGK70302.1"/>
    <property type="molecule type" value="Genomic_DNA"/>
</dbReference>
<feature type="transmembrane region" description="Helical" evidence="9">
    <location>
        <begin position="7"/>
        <end position="26"/>
    </location>
</feature>
<name>A0ABY8MJU5_9SPIO</name>
<dbReference type="CDD" id="cd06261">
    <property type="entry name" value="TM_PBP2"/>
    <property type="match status" value="1"/>
</dbReference>
<evidence type="ECO:0000256" key="7">
    <source>
        <dbReference type="ARBA" id="ARBA00022989"/>
    </source>
</evidence>
<comment type="similarity">
    <text evidence="2">Belongs to the binding-protein-dependent transport system permease family. HisMQ subfamily.</text>
</comment>
<feature type="transmembrane region" description="Helical" evidence="9">
    <location>
        <begin position="121"/>
        <end position="139"/>
    </location>
</feature>
<accession>A0ABY8MJU5</accession>
<dbReference type="Pfam" id="PF00528">
    <property type="entry name" value="BPD_transp_1"/>
    <property type="match status" value="1"/>
</dbReference>
<dbReference type="RefSeq" id="WP_326928511.1">
    <property type="nucleotide sequence ID" value="NZ_CP123443.1"/>
</dbReference>
<dbReference type="NCBIfam" id="TIGR01726">
    <property type="entry name" value="HEQRo_perm_3TM"/>
    <property type="match status" value="1"/>
</dbReference>
<evidence type="ECO:0000256" key="9">
    <source>
        <dbReference type="RuleBase" id="RU363032"/>
    </source>
</evidence>
<dbReference type="InterPro" id="IPR010065">
    <property type="entry name" value="AA_ABC_transptr_permease_3TM"/>
</dbReference>
<evidence type="ECO:0000313" key="12">
    <source>
        <dbReference type="Proteomes" id="UP001228690"/>
    </source>
</evidence>
<gene>
    <name evidence="11" type="ORF">P0082_05430</name>
</gene>
<proteinExistence type="inferred from homology"/>
<evidence type="ECO:0000256" key="1">
    <source>
        <dbReference type="ARBA" id="ARBA00004429"/>
    </source>
</evidence>
<keyword evidence="3 9" id="KW-0813">Transport</keyword>
<keyword evidence="8 9" id="KW-0472">Membrane</keyword>
<keyword evidence="12" id="KW-1185">Reference proteome</keyword>
<sequence length="378" mass="43024">MRRKEPHLFWQLLVVALSALVLLLFIGNYRVNLAKLNIETGFGFLEDTAGFAISPKLISYDESSSYFRAYQVGLLNTLLVTVLAVTLATVLGLLIALARLSKNNWLLQKLAYGYTEMFRNIPPLLHVLFWYQVFFLRILPKEALVFFRHIYLNIRGLTVPAWQWKPFGIWLFLAVLVFLVLGFWLLGRYRRNQRRLGQFRNYWPWQLGILATACIAFFAAQPYTLLYPETGRFGFTQGFTVTPELISIVVALSSYSAVYISEAIRSSVEAVPKGQSEAARSLGLKRSLYMRLIILPQALRTVIPPVISQYLNILKNSSLGVVIAYPDLVSVFSGSTLNQVGRALEIIFMTMLTYLMISIAISFIMNRYNKYLLSRGGV</sequence>
<keyword evidence="5 9" id="KW-0812">Transmembrane</keyword>
<dbReference type="SUPFAM" id="SSF161098">
    <property type="entry name" value="MetI-like"/>
    <property type="match status" value="1"/>
</dbReference>
<dbReference type="Proteomes" id="UP001228690">
    <property type="component" value="Chromosome"/>
</dbReference>
<evidence type="ECO:0000256" key="4">
    <source>
        <dbReference type="ARBA" id="ARBA00022475"/>
    </source>
</evidence>
<keyword evidence="4" id="KW-1003">Cell membrane</keyword>
<feature type="transmembrane region" description="Helical" evidence="9">
    <location>
        <begin position="74"/>
        <end position="100"/>
    </location>
</feature>
<feature type="transmembrane region" description="Helical" evidence="9">
    <location>
        <begin position="346"/>
        <end position="365"/>
    </location>
</feature>
<dbReference type="InterPro" id="IPR035906">
    <property type="entry name" value="MetI-like_sf"/>
</dbReference>
<protein>
    <submittedName>
        <fullName evidence="11">ABC transporter permease subunit</fullName>
    </submittedName>
</protein>
<keyword evidence="7 9" id="KW-1133">Transmembrane helix</keyword>
<feature type="transmembrane region" description="Helical" evidence="9">
    <location>
        <begin position="167"/>
        <end position="186"/>
    </location>
</feature>
<evidence type="ECO:0000259" key="10">
    <source>
        <dbReference type="PROSITE" id="PS50928"/>
    </source>
</evidence>
<dbReference type="InterPro" id="IPR043429">
    <property type="entry name" value="ArtM/GltK/GlnP/TcyL/YhdX-like"/>
</dbReference>
<evidence type="ECO:0000256" key="2">
    <source>
        <dbReference type="ARBA" id="ARBA00010072"/>
    </source>
</evidence>
<feature type="domain" description="ABC transmembrane type-1" evidence="10">
    <location>
        <begin position="74"/>
        <end position="365"/>
    </location>
</feature>
<evidence type="ECO:0000256" key="3">
    <source>
        <dbReference type="ARBA" id="ARBA00022448"/>
    </source>
</evidence>
<evidence type="ECO:0000313" key="11">
    <source>
        <dbReference type="EMBL" id="WGK70302.1"/>
    </source>
</evidence>
<dbReference type="PROSITE" id="PS50928">
    <property type="entry name" value="ABC_TM1"/>
    <property type="match status" value="1"/>
</dbReference>
<dbReference type="Gene3D" id="1.10.3720.10">
    <property type="entry name" value="MetI-like"/>
    <property type="match status" value="1"/>
</dbReference>
<organism evidence="11 12">
    <name type="scientific">Candidatus Haliotispira prima</name>
    <dbReference type="NCBI Taxonomy" id="3034016"/>
    <lineage>
        <taxon>Bacteria</taxon>
        <taxon>Pseudomonadati</taxon>
        <taxon>Spirochaetota</taxon>
        <taxon>Spirochaetia</taxon>
        <taxon>Spirochaetales</taxon>
        <taxon>Spirochaetaceae</taxon>
        <taxon>Candidatus Haliotispira</taxon>
    </lineage>
</organism>
<reference evidence="11 12" key="1">
    <citation type="submission" date="2023-04" db="EMBL/GenBank/DDBJ databases">
        <title>Spirochaete genome identified in red abalone sample constitutes a novel genus.</title>
        <authorList>
            <person name="Sharma S.P."/>
            <person name="Purcell C.M."/>
            <person name="Hyde J.R."/>
            <person name="Severin A.J."/>
        </authorList>
    </citation>
    <scope>NUCLEOTIDE SEQUENCE [LARGE SCALE GENOMIC DNA]</scope>
    <source>
        <strain evidence="11 12">SP-2023</strain>
    </source>
</reference>
<keyword evidence="6" id="KW-0029">Amino-acid transport</keyword>
<comment type="subcellular location">
    <subcellularLocation>
        <location evidence="1">Cell inner membrane</location>
        <topology evidence="1">Multi-pass membrane protein</topology>
    </subcellularLocation>
    <subcellularLocation>
        <location evidence="9">Cell membrane</location>
        <topology evidence="9">Multi-pass membrane protein</topology>
    </subcellularLocation>
</comment>
<feature type="transmembrane region" description="Helical" evidence="9">
    <location>
        <begin position="245"/>
        <end position="268"/>
    </location>
</feature>
<dbReference type="PANTHER" id="PTHR30614:SF37">
    <property type="entry name" value="AMINO-ACID ABC TRANSPORTER PERMEASE PROTEIN YHDX-RELATED"/>
    <property type="match status" value="1"/>
</dbReference>
<dbReference type="InterPro" id="IPR000515">
    <property type="entry name" value="MetI-like"/>
</dbReference>
<evidence type="ECO:0000256" key="5">
    <source>
        <dbReference type="ARBA" id="ARBA00022692"/>
    </source>
</evidence>
<dbReference type="PANTHER" id="PTHR30614">
    <property type="entry name" value="MEMBRANE COMPONENT OF AMINO ACID ABC TRANSPORTER"/>
    <property type="match status" value="1"/>
</dbReference>
<feature type="transmembrane region" description="Helical" evidence="9">
    <location>
        <begin position="207"/>
        <end position="225"/>
    </location>
</feature>
<evidence type="ECO:0000256" key="6">
    <source>
        <dbReference type="ARBA" id="ARBA00022970"/>
    </source>
</evidence>
<evidence type="ECO:0000256" key="8">
    <source>
        <dbReference type="ARBA" id="ARBA00023136"/>
    </source>
</evidence>